<evidence type="ECO:0000256" key="4">
    <source>
        <dbReference type="ARBA" id="ARBA00022980"/>
    </source>
</evidence>
<keyword evidence="7" id="KW-1185">Reference proteome</keyword>
<dbReference type="PANTHER" id="PTHR21349:SF8">
    <property type="entry name" value="LARGE RIBOSOMAL SUBUNIT PROTEIN BL21C"/>
    <property type="match status" value="1"/>
</dbReference>
<organism evidence="6 7">
    <name type="scientific">Morella rubra</name>
    <name type="common">Chinese bayberry</name>
    <dbReference type="NCBI Taxonomy" id="262757"/>
    <lineage>
        <taxon>Eukaryota</taxon>
        <taxon>Viridiplantae</taxon>
        <taxon>Streptophyta</taxon>
        <taxon>Embryophyta</taxon>
        <taxon>Tracheophyta</taxon>
        <taxon>Spermatophyta</taxon>
        <taxon>Magnoliopsida</taxon>
        <taxon>eudicotyledons</taxon>
        <taxon>Gunneridae</taxon>
        <taxon>Pentapetalae</taxon>
        <taxon>rosids</taxon>
        <taxon>fabids</taxon>
        <taxon>Fagales</taxon>
        <taxon>Myricaceae</taxon>
        <taxon>Morella</taxon>
    </lineage>
</organism>
<evidence type="ECO:0000256" key="1">
    <source>
        <dbReference type="ARBA" id="ARBA00008563"/>
    </source>
</evidence>
<dbReference type="OrthoDB" id="5994at2759"/>
<keyword evidence="4 6" id="KW-0689">Ribosomal protein</keyword>
<keyword evidence="5" id="KW-0687">Ribonucleoprotein</keyword>
<dbReference type="AlphaFoldDB" id="A0A6A1VH54"/>
<proteinExistence type="inferred from homology"/>
<accession>A0A6A1VH54</accession>
<dbReference type="HAMAP" id="MF_01363">
    <property type="entry name" value="Ribosomal_bL21"/>
    <property type="match status" value="1"/>
</dbReference>
<dbReference type="InterPro" id="IPR036164">
    <property type="entry name" value="bL21-like_sf"/>
</dbReference>
<dbReference type="SUPFAM" id="SSF141091">
    <property type="entry name" value="L21p-like"/>
    <property type="match status" value="1"/>
</dbReference>
<dbReference type="GO" id="GO:0005737">
    <property type="term" value="C:cytoplasm"/>
    <property type="evidence" value="ECO:0007669"/>
    <property type="project" value="UniProtKB-ARBA"/>
</dbReference>
<dbReference type="InterPro" id="IPR018258">
    <property type="entry name" value="Ribosomal_bL21_CS"/>
</dbReference>
<dbReference type="InterPro" id="IPR028909">
    <property type="entry name" value="bL21-like"/>
</dbReference>
<dbReference type="GO" id="GO:0019843">
    <property type="term" value="F:rRNA binding"/>
    <property type="evidence" value="ECO:0007669"/>
    <property type="project" value="UniProtKB-KW"/>
</dbReference>
<dbReference type="Pfam" id="PF00829">
    <property type="entry name" value="Ribosomal_L21p"/>
    <property type="match status" value="1"/>
</dbReference>
<evidence type="ECO:0000313" key="7">
    <source>
        <dbReference type="Proteomes" id="UP000516437"/>
    </source>
</evidence>
<evidence type="ECO:0000256" key="2">
    <source>
        <dbReference type="ARBA" id="ARBA00022730"/>
    </source>
</evidence>
<evidence type="ECO:0000313" key="6">
    <source>
        <dbReference type="EMBL" id="KAB1212091.1"/>
    </source>
</evidence>
<keyword evidence="2" id="KW-0699">rRNA-binding</keyword>
<comment type="caution">
    <text evidence="6">The sequence shown here is derived from an EMBL/GenBank/DDBJ whole genome shotgun (WGS) entry which is preliminary data.</text>
</comment>
<dbReference type="InterPro" id="IPR001787">
    <property type="entry name" value="Ribosomal_bL21"/>
</dbReference>
<dbReference type="GO" id="GO:0005840">
    <property type="term" value="C:ribosome"/>
    <property type="evidence" value="ECO:0007669"/>
    <property type="project" value="UniProtKB-KW"/>
</dbReference>
<sequence>MTFIVNEALSPQNSRGNQSPIISWKLVYNMNNKGNVLGFFVFLGQKAWTAVPAPSWSSESEVAVLESQPGPPEPEAVQIFQSSPELVPKREQVFAVVMIGSRQYIVFPGRFIYTQRLKGANVDDKIILNKVLLVGTRTSTYIGKPVVTNAAVHAVVEEQGLDPKVIVFKYKKKKNYRRNIGHRQNATEKSEAMLWIKNVPILSPKVRVEGSEQDGDKRPKIRRTIGSRRRCLGAYARAEFKLQATSASNPCRLQRARLARCSFYPRLLGASKMQYLLQLTLNAFHPSTEELPVCILVPINCLKPFLG</sequence>
<dbReference type="EMBL" id="RXIC02000023">
    <property type="protein sequence ID" value="KAB1212091.1"/>
    <property type="molecule type" value="Genomic_DNA"/>
</dbReference>
<dbReference type="GO" id="GO:0006412">
    <property type="term" value="P:translation"/>
    <property type="evidence" value="ECO:0007669"/>
    <property type="project" value="InterPro"/>
</dbReference>
<dbReference type="PROSITE" id="PS01169">
    <property type="entry name" value="RIBOSOMAL_L21"/>
    <property type="match status" value="1"/>
</dbReference>
<reference evidence="6 7" key="1">
    <citation type="journal article" date="2019" name="Plant Biotechnol. J.">
        <title>The red bayberry genome and genetic basis of sex determination.</title>
        <authorList>
            <person name="Jia H.M."/>
            <person name="Jia H.J."/>
            <person name="Cai Q.L."/>
            <person name="Wang Y."/>
            <person name="Zhao H.B."/>
            <person name="Yang W.F."/>
            <person name="Wang G.Y."/>
            <person name="Li Y.H."/>
            <person name="Zhan D.L."/>
            <person name="Shen Y.T."/>
            <person name="Niu Q.F."/>
            <person name="Chang L."/>
            <person name="Qiu J."/>
            <person name="Zhao L."/>
            <person name="Xie H.B."/>
            <person name="Fu W.Y."/>
            <person name="Jin J."/>
            <person name="Li X.W."/>
            <person name="Jiao Y."/>
            <person name="Zhou C.C."/>
            <person name="Tu T."/>
            <person name="Chai C.Y."/>
            <person name="Gao J.L."/>
            <person name="Fan L.J."/>
            <person name="van de Weg E."/>
            <person name="Wang J.Y."/>
            <person name="Gao Z.S."/>
        </authorList>
    </citation>
    <scope>NUCLEOTIDE SEQUENCE [LARGE SCALE GENOMIC DNA]</scope>
    <source>
        <tissue evidence="6">Leaves</tissue>
    </source>
</reference>
<dbReference type="Proteomes" id="UP000516437">
    <property type="component" value="Chromosome 5"/>
</dbReference>
<evidence type="ECO:0000256" key="5">
    <source>
        <dbReference type="ARBA" id="ARBA00023274"/>
    </source>
</evidence>
<dbReference type="GO" id="GO:1990904">
    <property type="term" value="C:ribonucleoprotein complex"/>
    <property type="evidence" value="ECO:0007669"/>
    <property type="project" value="UniProtKB-KW"/>
</dbReference>
<dbReference type="GO" id="GO:0003735">
    <property type="term" value="F:structural constituent of ribosome"/>
    <property type="evidence" value="ECO:0007669"/>
    <property type="project" value="InterPro"/>
</dbReference>
<dbReference type="NCBIfam" id="TIGR00061">
    <property type="entry name" value="L21"/>
    <property type="match status" value="1"/>
</dbReference>
<dbReference type="PANTHER" id="PTHR21349">
    <property type="entry name" value="50S RIBOSOMAL PROTEIN L21"/>
    <property type="match status" value="1"/>
</dbReference>
<protein>
    <submittedName>
        <fullName evidence="6">50S ribosomal protein L21, chloroplastic</fullName>
    </submittedName>
</protein>
<name>A0A6A1VH54_9ROSI</name>
<gene>
    <name evidence="6" type="ORF">CJ030_MR5G001797</name>
</gene>
<comment type="similarity">
    <text evidence="1">Belongs to the bacterial ribosomal protein bL21 family.</text>
</comment>
<evidence type="ECO:0000256" key="3">
    <source>
        <dbReference type="ARBA" id="ARBA00022884"/>
    </source>
</evidence>
<keyword evidence="3" id="KW-0694">RNA-binding</keyword>